<sequence>MDIHLLIQYWEKSSENDFSVAQDLFKSKKYSYALFFCHLSLEKLLKCFIVQYTKKPAPLEHNLVRLAKDAGFALSDEQKDLLAEITTFNIKARYDDYKTNFYKKATRTYAQGYINETKNLIIWLKKNYPNLS</sequence>
<name>A0A1G2IBX8_9BACT</name>
<accession>A0A1G2IBX8</accession>
<gene>
    <name evidence="2" type="ORF">A2908_02355</name>
</gene>
<dbReference type="AlphaFoldDB" id="A0A1G2IBX8"/>
<reference evidence="2 3" key="1">
    <citation type="journal article" date="2016" name="Nat. Commun.">
        <title>Thousands of microbial genomes shed light on interconnected biogeochemical processes in an aquifer system.</title>
        <authorList>
            <person name="Anantharaman K."/>
            <person name="Brown C.T."/>
            <person name="Hug L.A."/>
            <person name="Sharon I."/>
            <person name="Castelle C.J."/>
            <person name="Probst A.J."/>
            <person name="Thomas B.C."/>
            <person name="Singh A."/>
            <person name="Wilkins M.J."/>
            <person name="Karaoz U."/>
            <person name="Brodie E.L."/>
            <person name="Williams K.H."/>
            <person name="Hubbard S.S."/>
            <person name="Banfield J.F."/>
        </authorList>
    </citation>
    <scope>NUCLEOTIDE SEQUENCE [LARGE SCALE GENOMIC DNA]</scope>
</reference>
<comment type="caution">
    <text evidence="2">The sequence shown here is derived from an EMBL/GenBank/DDBJ whole genome shotgun (WGS) entry which is preliminary data.</text>
</comment>
<dbReference type="Pfam" id="PF05168">
    <property type="entry name" value="HEPN"/>
    <property type="match status" value="1"/>
</dbReference>
<dbReference type="PROSITE" id="PS50910">
    <property type="entry name" value="HEPN"/>
    <property type="match status" value="1"/>
</dbReference>
<dbReference type="InterPro" id="IPR007842">
    <property type="entry name" value="HEPN_dom"/>
</dbReference>
<dbReference type="Gene3D" id="1.20.120.330">
    <property type="entry name" value="Nucleotidyltransferases domain 2"/>
    <property type="match status" value="1"/>
</dbReference>
<dbReference type="Proteomes" id="UP000176774">
    <property type="component" value="Unassembled WGS sequence"/>
</dbReference>
<organism evidence="2 3">
    <name type="scientific">Candidatus Staskawiczbacteria bacterium RIFCSPLOWO2_01_FULL_38_12b</name>
    <dbReference type="NCBI Taxonomy" id="1802214"/>
    <lineage>
        <taxon>Bacteria</taxon>
        <taxon>Candidatus Staskawicziibacteriota</taxon>
    </lineage>
</organism>
<protein>
    <recommendedName>
        <fullName evidence="1">HEPN domain-containing protein</fullName>
    </recommendedName>
</protein>
<proteinExistence type="predicted"/>
<dbReference type="SUPFAM" id="SSF81593">
    <property type="entry name" value="Nucleotidyltransferase substrate binding subunit/domain"/>
    <property type="match status" value="1"/>
</dbReference>
<evidence type="ECO:0000313" key="2">
    <source>
        <dbReference type="EMBL" id="OGZ72205.1"/>
    </source>
</evidence>
<evidence type="ECO:0000259" key="1">
    <source>
        <dbReference type="PROSITE" id="PS50910"/>
    </source>
</evidence>
<feature type="domain" description="HEPN" evidence="1">
    <location>
        <begin position="11"/>
        <end position="120"/>
    </location>
</feature>
<dbReference type="EMBL" id="MHPA01000029">
    <property type="protein sequence ID" value="OGZ72205.1"/>
    <property type="molecule type" value="Genomic_DNA"/>
</dbReference>
<dbReference type="SMART" id="SM00748">
    <property type="entry name" value="HEPN"/>
    <property type="match status" value="1"/>
</dbReference>
<evidence type="ECO:0000313" key="3">
    <source>
        <dbReference type="Proteomes" id="UP000176774"/>
    </source>
</evidence>